<keyword evidence="9" id="KW-0732">Signal</keyword>
<dbReference type="InterPro" id="IPR018765">
    <property type="entry name" value="DUF2341"/>
</dbReference>
<dbReference type="PANTHER" id="PTHR30625:SF3">
    <property type="entry name" value="TOL-PAL SYSTEM PROTEIN TOLQ"/>
    <property type="match status" value="1"/>
</dbReference>
<evidence type="ECO:0000313" key="13">
    <source>
        <dbReference type="Proteomes" id="UP000254889"/>
    </source>
</evidence>
<dbReference type="AlphaFoldDB" id="A0A345ZUV3"/>
<keyword evidence="6" id="KW-0813">Transport</keyword>
<keyword evidence="13" id="KW-1185">Reference proteome</keyword>
<dbReference type="Proteomes" id="UP000254889">
    <property type="component" value="Chromosome"/>
</dbReference>
<proteinExistence type="inferred from homology"/>
<sequence length="682" mass="71289">MFRTSTMKTVAAAARRASRLAFASLLSMTALTGAAQAWWNNDWSMRKEISVDTSATGANITEAIGSAPLLVRLHVGNFRFAAAKDDGSDLRFVAGDDKTPLKFHVEKYDSLLGEALIWVNVPSVQSGGKTNIWLYYGNAKATAGADAKGTYDADTLLVYHFAQRGVPALDSSAWANNAQSAGQTADAAIIGTGLRLDGQQPVTLPASPSLAIADNSAWTWTTWFKAAALQRNAVIYSRRDRGNGLVIGLDDGAPFVEISVNGTPQRTTASAPVAPGGWHHLAVVATPGLVTVYLDGNAYATLNATLPALNTPALIGGDRVAAAPAAPAAVPAATPADQSTAAPQDGAAAPAAPADGAAAPAVDAAAAAPAAAPVAAAMPGFVGELDEMSIAKSARPAGFIKVAAINQGPTPSKLLNFSVDEETSSWLSGYFGVLLKAVTLDGWIVIAILIIMALASWVVMVEKHGFLKRQKRGNELFTPAFRALEDDLTELATESAVIAAEKTEKNGKAKQDIRRHSSLYRIYLIGADEIARRFPSDAKAAGHVLSAESIAAIRAALDAGLVREMQGLNRLMVILTISISGGPFLGLLGTVVGVMVTFAAIAMSGDVNINAIAPGIAGALMATVAGLAVAIPALFGYNWLTLRIKDITSDMQVFVDEFTTKMAEVYSVERPRPLEHHRMAAE</sequence>
<evidence type="ECO:0000256" key="8">
    <source>
        <dbReference type="SAM" id="Phobius"/>
    </source>
</evidence>
<protein>
    <submittedName>
        <fullName evidence="12">DUF2341 domain-containing protein</fullName>
    </submittedName>
</protein>
<dbReference type="GO" id="GO:0005886">
    <property type="term" value="C:plasma membrane"/>
    <property type="evidence" value="ECO:0007669"/>
    <property type="project" value="UniProtKB-SubCell"/>
</dbReference>
<feature type="signal peptide" evidence="9">
    <location>
        <begin position="1"/>
        <end position="23"/>
    </location>
</feature>
<evidence type="ECO:0000256" key="5">
    <source>
        <dbReference type="ARBA" id="ARBA00023136"/>
    </source>
</evidence>
<accession>A0A345ZUV3</accession>
<dbReference type="Pfam" id="PF13385">
    <property type="entry name" value="Laminin_G_3"/>
    <property type="match status" value="1"/>
</dbReference>
<keyword evidence="3 8" id="KW-0812">Transmembrane</keyword>
<comment type="similarity">
    <text evidence="6">Belongs to the exbB/tolQ family.</text>
</comment>
<name>A0A345ZUV3_9HYPH</name>
<evidence type="ECO:0000256" key="7">
    <source>
        <dbReference type="SAM" id="MobiDB-lite"/>
    </source>
</evidence>
<evidence type="ECO:0000256" key="4">
    <source>
        <dbReference type="ARBA" id="ARBA00022989"/>
    </source>
</evidence>
<feature type="transmembrane region" description="Helical" evidence="8">
    <location>
        <begin position="442"/>
        <end position="461"/>
    </location>
</feature>
<evidence type="ECO:0000256" key="2">
    <source>
        <dbReference type="ARBA" id="ARBA00022475"/>
    </source>
</evidence>
<feature type="domain" description="DUF2341" evidence="11">
    <location>
        <begin position="86"/>
        <end position="175"/>
    </location>
</feature>
<feature type="domain" description="MotA/TolQ/ExbB proton channel" evidence="10">
    <location>
        <begin position="543"/>
        <end position="652"/>
    </location>
</feature>
<dbReference type="GO" id="GO:0017038">
    <property type="term" value="P:protein import"/>
    <property type="evidence" value="ECO:0007669"/>
    <property type="project" value="TreeGrafter"/>
</dbReference>
<feature type="transmembrane region" description="Helical" evidence="8">
    <location>
        <begin position="571"/>
        <end position="604"/>
    </location>
</feature>
<keyword evidence="2" id="KW-1003">Cell membrane</keyword>
<evidence type="ECO:0000256" key="1">
    <source>
        <dbReference type="ARBA" id="ARBA00004651"/>
    </source>
</evidence>
<dbReference type="RefSeq" id="WP_115690606.1">
    <property type="nucleotide sequence ID" value="NZ_CP031417.1"/>
</dbReference>
<evidence type="ECO:0000256" key="6">
    <source>
        <dbReference type="RuleBase" id="RU004057"/>
    </source>
</evidence>
<feature type="transmembrane region" description="Helical" evidence="8">
    <location>
        <begin position="616"/>
        <end position="640"/>
    </location>
</feature>
<evidence type="ECO:0000313" key="12">
    <source>
        <dbReference type="EMBL" id="AXK80700.1"/>
    </source>
</evidence>
<dbReference type="KEGG" id="ptaw:DW352_09380"/>
<feature type="region of interest" description="Disordered" evidence="7">
    <location>
        <begin position="331"/>
        <end position="353"/>
    </location>
</feature>
<dbReference type="Pfam" id="PF10102">
    <property type="entry name" value="DUF2341"/>
    <property type="match status" value="1"/>
</dbReference>
<dbReference type="SUPFAM" id="SSF49899">
    <property type="entry name" value="Concanavalin A-like lectins/glucanases"/>
    <property type="match status" value="1"/>
</dbReference>
<dbReference type="EMBL" id="CP031417">
    <property type="protein sequence ID" value="AXK80700.1"/>
    <property type="molecule type" value="Genomic_DNA"/>
</dbReference>
<keyword evidence="5 8" id="KW-0472">Membrane</keyword>
<dbReference type="Pfam" id="PF01618">
    <property type="entry name" value="MotA_ExbB"/>
    <property type="match status" value="1"/>
</dbReference>
<keyword evidence="4 8" id="KW-1133">Transmembrane helix</keyword>
<dbReference type="Gene3D" id="2.60.120.200">
    <property type="match status" value="1"/>
</dbReference>
<keyword evidence="6" id="KW-0653">Protein transport</keyword>
<dbReference type="InterPro" id="IPR050790">
    <property type="entry name" value="ExbB/TolQ_transport"/>
</dbReference>
<reference evidence="12 13" key="1">
    <citation type="submission" date="2018-07" db="EMBL/GenBank/DDBJ databases">
        <authorList>
            <person name="Quirk P.G."/>
            <person name="Krulwich T.A."/>
        </authorList>
    </citation>
    <scope>NUCLEOTIDE SEQUENCE [LARGE SCALE GENOMIC DNA]</scope>
    <source>
        <strain evidence="12 13">CC-BB4</strain>
    </source>
</reference>
<dbReference type="OrthoDB" id="175881at2"/>
<organism evidence="12 13">
    <name type="scientific">Pseudolabrys taiwanensis</name>
    <dbReference type="NCBI Taxonomy" id="331696"/>
    <lineage>
        <taxon>Bacteria</taxon>
        <taxon>Pseudomonadati</taxon>
        <taxon>Pseudomonadota</taxon>
        <taxon>Alphaproteobacteria</taxon>
        <taxon>Hyphomicrobiales</taxon>
        <taxon>Xanthobacteraceae</taxon>
        <taxon>Pseudolabrys</taxon>
    </lineage>
</organism>
<gene>
    <name evidence="12" type="ORF">DW352_09380</name>
</gene>
<dbReference type="InterPro" id="IPR013320">
    <property type="entry name" value="ConA-like_dom_sf"/>
</dbReference>
<evidence type="ECO:0000259" key="11">
    <source>
        <dbReference type="Pfam" id="PF10102"/>
    </source>
</evidence>
<feature type="chain" id="PRO_5016831276" evidence="9">
    <location>
        <begin position="24"/>
        <end position="682"/>
    </location>
</feature>
<dbReference type="PANTHER" id="PTHR30625">
    <property type="entry name" value="PROTEIN TOLQ"/>
    <property type="match status" value="1"/>
</dbReference>
<evidence type="ECO:0000256" key="3">
    <source>
        <dbReference type="ARBA" id="ARBA00022692"/>
    </source>
</evidence>
<evidence type="ECO:0000256" key="9">
    <source>
        <dbReference type="SAM" id="SignalP"/>
    </source>
</evidence>
<evidence type="ECO:0000259" key="10">
    <source>
        <dbReference type="Pfam" id="PF01618"/>
    </source>
</evidence>
<comment type="subcellular location">
    <subcellularLocation>
        <location evidence="1">Cell membrane</location>
        <topology evidence="1">Multi-pass membrane protein</topology>
    </subcellularLocation>
    <subcellularLocation>
        <location evidence="6">Membrane</location>
        <topology evidence="6">Multi-pass membrane protein</topology>
    </subcellularLocation>
</comment>
<dbReference type="InterPro" id="IPR002898">
    <property type="entry name" value="MotA_ExbB_proton_chnl"/>
</dbReference>